<dbReference type="Gene3D" id="3.20.20.140">
    <property type="entry name" value="Metal-dependent hydrolases"/>
    <property type="match status" value="1"/>
</dbReference>
<comment type="similarity">
    <text evidence="1">Belongs to the metallo-dependent hydrolases superfamily. ATZ/TRZ family.</text>
</comment>
<evidence type="ECO:0000313" key="4">
    <source>
        <dbReference type="EMBL" id="QTH72708.1"/>
    </source>
</evidence>
<feature type="domain" description="Amidohydrolase-related" evidence="3">
    <location>
        <begin position="103"/>
        <end position="479"/>
    </location>
</feature>
<sequence>MSCSCLTSSRFSALTRAYSVGSEPFGSAQLTEPLNLHAVRKKPQPQGKRTLIHNVFIYTADEANTTIANGWLLVHDKRIVALGDASQLPLDYDVSIDGQGKLMLPGLINPHWHESFVAPNFESPDDSHLEPTPYSNGGDIQALGSMFGFISTVGDKLTLEEGLAIARWSMWTQLRSGTTALGDVGSANKADAMALAAIDLGMRLRVSRWGSDIMLEANKSTPTYIADTAAQTADWLALIETWNNHSSGLVGAMPSVMGAFGSSDKQLEALASIAQQYDVPYATHLAPLKHERLEVERVFGRSPIARFDEMGLLTNKLLAVHTAYASDEEYQRLITTGVNLCHSPAHYGMLGEATISETGQLGRFLRDGVWVSSSTDGDISFIGGMCEAMRGAHLGHNEAQNCNTACPPTLALKTATLFGAKALDWLSEIGSLEVGKQADFILVNNDDYRYKLSAHPLRTFIVTGSSHDVDSVMVAGDFVVKDGRSTRFDEDELYQDYLKAVAAARTRIGGPS</sequence>
<reference evidence="4" key="1">
    <citation type="submission" date="2021-03" db="EMBL/GenBank/DDBJ databases">
        <title>Complete Genome of Pseudoalteromonas xiamenensis STKMTI.2, a new potential marine bacterium producing anti-Vibrio compounds.</title>
        <authorList>
            <person name="Handayani D.P."/>
            <person name="Isnansetyo A."/>
            <person name="Istiqomah I."/>
            <person name="Jumina J."/>
        </authorList>
    </citation>
    <scope>NUCLEOTIDE SEQUENCE</scope>
    <source>
        <strain evidence="4">STKMTI.2</strain>
    </source>
</reference>
<dbReference type="AlphaFoldDB" id="A0A975DJ37"/>
<dbReference type="EMBL" id="CP072133">
    <property type="protein sequence ID" value="QTH72708.1"/>
    <property type="molecule type" value="Genomic_DNA"/>
</dbReference>
<dbReference type="PANTHER" id="PTHR43794:SF11">
    <property type="entry name" value="AMIDOHYDROLASE-RELATED DOMAIN-CONTAINING PROTEIN"/>
    <property type="match status" value="1"/>
</dbReference>
<evidence type="ECO:0000256" key="1">
    <source>
        <dbReference type="ARBA" id="ARBA00006745"/>
    </source>
</evidence>
<dbReference type="InterPro" id="IPR050287">
    <property type="entry name" value="MTA/SAH_deaminase"/>
</dbReference>
<dbReference type="SUPFAM" id="SSF51556">
    <property type="entry name" value="Metallo-dependent hydrolases"/>
    <property type="match status" value="1"/>
</dbReference>
<accession>A0A975DJ37</accession>
<keyword evidence="2" id="KW-0378">Hydrolase</keyword>
<dbReference type="KEGG" id="pxi:J5O05_07995"/>
<proteinExistence type="inferred from homology"/>
<dbReference type="Pfam" id="PF01979">
    <property type="entry name" value="Amidohydro_1"/>
    <property type="match status" value="1"/>
</dbReference>
<dbReference type="InterPro" id="IPR032466">
    <property type="entry name" value="Metal_Hydrolase"/>
</dbReference>
<organism evidence="4 5">
    <name type="scientific">Pseudoalteromonas xiamenensis</name>
    <dbReference type="NCBI Taxonomy" id="882626"/>
    <lineage>
        <taxon>Bacteria</taxon>
        <taxon>Pseudomonadati</taxon>
        <taxon>Pseudomonadota</taxon>
        <taxon>Gammaproteobacteria</taxon>
        <taxon>Alteromonadales</taxon>
        <taxon>Pseudoalteromonadaceae</taxon>
        <taxon>Pseudoalteromonas</taxon>
    </lineage>
</organism>
<evidence type="ECO:0000256" key="2">
    <source>
        <dbReference type="ARBA" id="ARBA00022801"/>
    </source>
</evidence>
<dbReference type="InterPro" id="IPR006680">
    <property type="entry name" value="Amidohydro-rel"/>
</dbReference>
<dbReference type="PANTHER" id="PTHR43794">
    <property type="entry name" value="AMINOHYDROLASE SSNA-RELATED"/>
    <property type="match status" value="1"/>
</dbReference>
<dbReference type="GO" id="GO:0016810">
    <property type="term" value="F:hydrolase activity, acting on carbon-nitrogen (but not peptide) bonds"/>
    <property type="evidence" value="ECO:0007669"/>
    <property type="project" value="InterPro"/>
</dbReference>
<gene>
    <name evidence="4" type="ORF">J5O05_07995</name>
</gene>
<dbReference type="Gene3D" id="2.30.40.10">
    <property type="entry name" value="Urease, subunit C, domain 1"/>
    <property type="match status" value="1"/>
</dbReference>
<dbReference type="SUPFAM" id="SSF51338">
    <property type="entry name" value="Composite domain of metallo-dependent hydrolases"/>
    <property type="match status" value="1"/>
</dbReference>
<evidence type="ECO:0000313" key="5">
    <source>
        <dbReference type="Proteomes" id="UP000664904"/>
    </source>
</evidence>
<name>A0A975DJ37_9GAMM</name>
<dbReference type="InterPro" id="IPR011059">
    <property type="entry name" value="Metal-dep_hydrolase_composite"/>
</dbReference>
<protein>
    <submittedName>
        <fullName evidence="4">Amidohydrolase family protein</fullName>
    </submittedName>
</protein>
<dbReference type="Proteomes" id="UP000664904">
    <property type="component" value="Chromosome"/>
</dbReference>
<keyword evidence="5" id="KW-1185">Reference proteome</keyword>
<evidence type="ECO:0000259" key="3">
    <source>
        <dbReference type="Pfam" id="PF01979"/>
    </source>
</evidence>